<comment type="caution">
    <text evidence="4">The sequence shown here is derived from an EMBL/GenBank/DDBJ whole genome shotgun (WGS) entry which is preliminary data.</text>
</comment>
<dbReference type="GO" id="GO:0003677">
    <property type="term" value="F:DNA binding"/>
    <property type="evidence" value="ECO:0007669"/>
    <property type="project" value="UniProtKB-KW"/>
</dbReference>
<dbReference type="InterPro" id="IPR012295">
    <property type="entry name" value="TBP_dom_sf"/>
</dbReference>
<dbReference type="Proteomes" id="UP001218218">
    <property type="component" value="Unassembled WGS sequence"/>
</dbReference>
<evidence type="ECO:0000256" key="1">
    <source>
        <dbReference type="ARBA" id="ARBA00005560"/>
    </source>
</evidence>
<gene>
    <name evidence="4" type="ORF">DFH08DRAFT_998451</name>
</gene>
<evidence type="ECO:0000313" key="5">
    <source>
        <dbReference type="Proteomes" id="UP001218218"/>
    </source>
</evidence>
<dbReference type="Gene3D" id="3.30.310.10">
    <property type="entry name" value="TATA-Binding Protein"/>
    <property type="match status" value="2"/>
</dbReference>
<accession>A0AAD7A3W8</accession>
<keyword evidence="2" id="KW-0238">DNA-binding</keyword>
<reference evidence="4" key="1">
    <citation type="submission" date="2023-03" db="EMBL/GenBank/DDBJ databases">
        <title>Massive genome expansion in bonnet fungi (Mycena s.s.) driven by repeated elements and novel gene families across ecological guilds.</title>
        <authorList>
            <consortium name="Lawrence Berkeley National Laboratory"/>
            <person name="Harder C.B."/>
            <person name="Miyauchi S."/>
            <person name="Viragh M."/>
            <person name="Kuo A."/>
            <person name="Thoen E."/>
            <person name="Andreopoulos B."/>
            <person name="Lu D."/>
            <person name="Skrede I."/>
            <person name="Drula E."/>
            <person name="Henrissat B."/>
            <person name="Morin E."/>
            <person name="Kohler A."/>
            <person name="Barry K."/>
            <person name="LaButti K."/>
            <person name="Morin E."/>
            <person name="Salamov A."/>
            <person name="Lipzen A."/>
            <person name="Mereny Z."/>
            <person name="Hegedus B."/>
            <person name="Baldrian P."/>
            <person name="Stursova M."/>
            <person name="Weitz H."/>
            <person name="Taylor A."/>
            <person name="Grigoriev I.V."/>
            <person name="Nagy L.G."/>
            <person name="Martin F."/>
            <person name="Kauserud H."/>
        </authorList>
    </citation>
    <scope>NUCLEOTIDE SEQUENCE</scope>
    <source>
        <strain evidence="4">CBHHK002</strain>
    </source>
</reference>
<proteinExistence type="inferred from homology"/>
<evidence type="ECO:0000256" key="2">
    <source>
        <dbReference type="ARBA" id="ARBA00023125"/>
    </source>
</evidence>
<dbReference type="Pfam" id="PF00352">
    <property type="entry name" value="TBP"/>
    <property type="match status" value="2"/>
</dbReference>
<dbReference type="GO" id="GO:0006352">
    <property type="term" value="P:DNA-templated transcription initiation"/>
    <property type="evidence" value="ECO:0007669"/>
    <property type="project" value="InterPro"/>
</dbReference>
<keyword evidence="3" id="KW-0804">Transcription</keyword>
<dbReference type="InterPro" id="IPR000814">
    <property type="entry name" value="TBP"/>
</dbReference>
<comment type="similarity">
    <text evidence="1">Belongs to the TBP family.</text>
</comment>
<dbReference type="PANTHER" id="PTHR10126">
    <property type="entry name" value="TATA-BOX BINDING PROTEIN"/>
    <property type="match status" value="1"/>
</dbReference>
<sequence length="155" mass="17515">MCICDPKTMALIFTSGKMVVAGAKSEDDSRLASRKYAHIPQKPGFNAKFLEFKIQNIVGSCDVKFPIHLKGFAYRMDSSVAMSLRWVFPLPFFFSKDLSHHTQLFPGAIYCTIKPTVVLLIFVLGEIVLTGTKVCEEIYTTFNTIYTVLCEFRKP</sequence>
<organism evidence="4 5">
    <name type="scientific">Mycena albidolilacea</name>
    <dbReference type="NCBI Taxonomy" id="1033008"/>
    <lineage>
        <taxon>Eukaryota</taxon>
        <taxon>Fungi</taxon>
        <taxon>Dikarya</taxon>
        <taxon>Basidiomycota</taxon>
        <taxon>Agaricomycotina</taxon>
        <taxon>Agaricomycetes</taxon>
        <taxon>Agaricomycetidae</taxon>
        <taxon>Agaricales</taxon>
        <taxon>Marasmiineae</taxon>
        <taxon>Mycenaceae</taxon>
        <taxon>Mycena</taxon>
    </lineage>
</organism>
<dbReference type="EMBL" id="JARIHO010000016">
    <property type="protein sequence ID" value="KAJ7349057.1"/>
    <property type="molecule type" value="Genomic_DNA"/>
</dbReference>
<dbReference type="SUPFAM" id="SSF55945">
    <property type="entry name" value="TATA-box binding protein-like"/>
    <property type="match status" value="2"/>
</dbReference>
<protein>
    <submittedName>
        <fullName evidence="4">TBP-domain-containing protein</fullName>
    </submittedName>
</protein>
<dbReference type="AlphaFoldDB" id="A0AAD7A3W8"/>
<dbReference type="PRINTS" id="PR00686">
    <property type="entry name" value="TIFACTORIID"/>
</dbReference>
<name>A0AAD7A3W8_9AGAR</name>
<keyword evidence="5" id="KW-1185">Reference proteome</keyword>
<evidence type="ECO:0000313" key="4">
    <source>
        <dbReference type="EMBL" id="KAJ7349057.1"/>
    </source>
</evidence>
<evidence type="ECO:0000256" key="3">
    <source>
        <dbReference type="ARBA" id="ARBA00023163"/>
    </source>
</evidence>